<reference evidence="8 9" key="1">
    <citation type="submission" date="2019-06" db="EMBL/GenBank/DDBJ databases">
        <title>Ochrobactrum cricket sp.nov., isolated from the insect Teleogryllus occipitalis living in deserted cropland.</title>
        <authorList>
            <person name="Hu M."/>
        </authorList>
    </citation>
    <scope>NUCLEOTIDE SEQUENCE [LARGE SCALE GENOMIC DNA]</scope>
    <source>
        <strain evidence="8 9">LCB8</strain>
    </source>
</reference>
<name>A0ABY2Y1C2_9HYPH</name>
<comment type="similarity">
    <text evidence="1">Belongs to the sigma-70 factor family. ECF subfamily.</text>
</comment>
<feature type="domain" description="RNA polymerase sigma factor 70 region 4 type 2" evidence="7">
    <location>
        <begin position="112"/>
        <end position="163"/>
    </location>
</feature>
<keyword evidence="4" id="KW-0238">DNA-binding</keyword>
<proteinExistence type="inferred from homology"/>
<dbReference type="Gene3D" id="1.10.10.10">
    <property type="entry name" value="Winged helix-like DNA-binding domain superfamily/Winged helix DNA-binding domain"/>
    <property type="match status" value="1"/>
</dbReference>
<dbReference type="PANTHER" id="PTHR43133">
    <property type="entry name" value="RNA POLYMERASE ECF-TYPE SIGMA FACTO"/>
    <property type="match status" value="1"/>
</dbReference>
<evidence type="ECO:0000256" key="3">
    <source>
        <dbReference type="ARBA" id="ARBA00023082"/>
    </source>
</evidence>
<evidence type="ECO:0000313" key="9">
    <source>
        <dbReference type="Proteomes" id="UP000312784"/>
    </source>
</evidence>
<dbReference type="PANTHER" id="PTHR43133:SF8">
    <property type="entry name" value="RNA POLYMERASE SIGMA FACTOR HI_1459-RELATED"/>
    <property type="match status" value="1"/>
</dbReference>
<comment type="caution">
    <text evidence="8">The sequence shown here is derived from an EMBL/GenBank/DDBJ whole genome shotgun (WGS) entry which is preliminary data.</text>
</comment>
<dbReference type="InterPro" id="IPR007627">
    <property type="entry name" value="RNA_pol_sigma70_r2"/>
</dbReference>
<evidence type="ECO:0000259" key="7">
    <source>
        <dbReference type="Pfam" id="PF08281"/>
    </source>
</evidence>
<dbReference type="InterPro" id="IPR013324">
    <property type="entry name" value="RNA_pol_sigma_r3/r4-like"/>
</dbReference>
<keyword evidence="3" id="KW-0731">Sigma factor</keyword>
<sequence>MCLWIRYMSPLNAVFERFFVRERSRLKRFAIKLLGNAHDADDILQETYIKLSSRELSDGDRGLVVRTLTTLAIDHIRTRNVHDAGGKAASDEVFVEHIQPERIVSSKHDLAVLLDAINHLPRRRAKIFLLARVDGMAYGQIAQTLHVSLSTVEKEMAAAIAFCHKWQQSHG</sequence>
<evidence type="ECO:0000256" key="4">
    <source>
        <dbReference type="ARBA" id="ARBA00023125"/>
    </source>
</evidence>
<evidence type="ECO:0000256" key="2">
    <source>
        <dbReference type="ARBA" id="ARBA00023015"/>
    </source>
</evidence>
<evidence type="ECO:0000256" key="1">
    <source>
        <dbReference type="ARBA" id="ARBA00010641"/>
    </source>
</evidence>
<dbReference type="InterPro" id="IPR039425">
    <property type="entry name" value="RNA_pol_sigma-70-like"/>
</dbReference>
<dbReference type="SUPFAM" id="SSF88659">
    <property type="entry name" value="Sigma3 and sigma4 domains of RNA polymerase sigma factors"/>
    <property type="match status" value="1"/>
</dbReference>
<dbReference type="InterPro" id="IPR036388">
    <property type="entry name" value="WH-like_DNA-bd_sf"/>
</dbReference>
<dbReference type="Gene3D" id="1.10.1740.10">
    <property type="match status" value="1"/>
</dbReference>
<keyword evidence="5" id="KW-0804">Transcription</keyword>
<evidence type="ECO:0000313" key="8">
    <source>
        <dbReference type="EMBL" id="TNV12624.1"/>
    </source>
</evidence>
<keyword evidence="9" id="KW-1185">Reference proteome</keyword>
<keyword evidence="2" id="KW-0805">Transcription regulation</keyword>
<evidence type="ECO:0000259" key="6">
    <source>
        <dbReference type="Pfam" id="PF04542"/>
    </source>
</evidence>
<dbReference type="EMBL" id="VEWL01000011">
    <property type="protein sequence ID" value="TNV12624.1"/>
    <property type="molecule type" value="Genomic_DNA"/>
</dbReference>
<dbReference type="Pfam" id="PF08281">
    <property type="entry name" value="Sigma70_r4_2"/>
    <property type="match status" value="1"/>
</dbReference>
<gene>
    <name evidence="8" type="ORF">FIC94_16955</name>
</gene>
<protein>
    <submittedName>
        <fullName evidence="8">RNA polymerase sigma factor</fullName>
    </submittedName>
</protein>
<dbReference type="SUPFAM" id="SSF88946">
    <property type="entry name" value="Sigma2 domain of RNA polymerase sigma factors"/>
    <property type="match status" value="1"/>
</dbReference>
<accession>A0ABY2Y1C2</accession>
<dbReference type="NCBIfam" id="TIGR02937">
    <property type="entry name" value="sigma70-ECF"/>
    <property type="match status" value="1"/>
</dbReference>
<feature type="domain" description="RNA polymerase sigma-70 region 2" evidence="6">
    <location>
        <begin position="20"/>
        <end position="79"/>
    </location>
</feature>
<organism evidence="8 9">
    <name type="scientific">Ochrobactrum teleogrylli</name>
    <dbReference type="NCBI Taxonomy" id="2479765"/>
    <lineage>
        <taxon>Bacteria</taxon>
        <taxon>Pseudomonadati</taxon>
        <taxon>Pseudomonadota</taxon>
        <taxon>Alphaproteobacteria</taxon>
        <taxon>Hyphomicrobiales</taxon>
        <taxon>Brucellaceae</taxon>
        <taxon>Brucella/Ochrobactrum group</taxon>
        <taxon>Ochrobactrum</taxon>
    </lineage>
</organism>
<dbReference type="InterPro" id="IPR013325">
    <property type="entry name" value="RNA_pol_sigma_r2"/>
</dbReference>
<dbReference type="Proteomes" id="UP000312784">
    <property type="component" value="Unassembled WGS sequence"/>
</dbReference>
<dbReference type="InterPro" id="IPR013249">
    <property type="entry name" value="RNA_pol_sigma70_r4_t2"/>
</dbReference>
<dbReference type="InterPro" id="IPR014284">
    <property type="entry name" value="RNA_pol_sigma-70_dom"/>
</dbReference>
<evidence type="ECO:0000256" key="5">
    <source>
        <dbReference type="ARBA" id="ARBA00023163"/>
    </source>
</evidence>
<dbReference type="Pfam" id="PF04542">
    <property type="entry name" value="Sigma70_r2"/>
    <property type="match status" value="1"/>
</dbReference>